<keyword evidence="7" id="KW-1185">Reference proteome</keyword>
<dbReference type="GO" id="GO:0006508">
    <property type="term" value="P:proteolysis"/>
    <property type="evidence" value="ECO:0007669"/>
    <property type="project" value="UniProtKB-KW"/>
</dbReference>
<dbReference type="InterPro" id="IPR046844">
    <property type="entry name" value="Lon-like_helical"/>
</dbReference>
<comment type="catalytic activity">
    <reaction evidence="2">
        <text>Hydrolysis of proteins in presence of ATP.</text>
        <dbReference type="EC" id="3.4.21.53"/>
    </reaction>
</comment>
<feature type="active site" evidence="2">
    <location>
        <position position="655"/>
    </location>
</feature>
<comment type="caution">
    <text evidence="6">The sequence shown here is derived from an EMBL/GenBank/DDBJ whole genome shotgun (WGS) entry which is preliminary data.</text>
</comment>
<reference evidence="6 7" key="1">
    <citation type="submission" date="2020-08" db="EMBL/GenBank/DDBJ databases">
        <title>Genomic Encyclopedia of Type Strains, Phase III (KMG-III): the genomes of soil and plant-associated and newly described type strains.</title>
        <authorList>
            <person name="Whitman W."/>
        </authorList>
    </citation>
    <scope>NUCLEOTIDE SEQUENCE [LARGE SCALE GENOMIC DNA]</scope>
    <source>
        <strain evidence="6 7">CECT 8799</strain>
    </source>
</reference>
<dbReference type="Pfam" id="PF20436">
    <property type="entry name" value="LonB_AAA-LID"/>
    <property type="match status" value="1"/>
</dbReference>
<dbReference type="Gene3D" id="1.10.8.60">
    <property type="match status" value="1"/>
</dbReference>
<name>A0A7W4ZAC6_9GAMM</name>
<feature type="domain" description="Lon proteolytic" evidence="5">
    <location>
        <begin position="565"/>
        <end position="760"/>
    </location>
</feature>
<evidence type="ECO:0000256" key="2">
    <source>
        <dbReference type="PROSITE-ProRule" id="PRU01122"/>
    </source>
</evidence>
<sequence length="823" mass="92580">MKPAPLSPDQLYQHCPLEWLELEPAAEKAVESRPFGQDRALEALDFAVDMPGGGYNLYVAGSVGLGKHSLVNKRVSAWAKQREPASDLCYIHNFKEEHRPRALVLPAGTAHQLQRDTENLLEHLLTAIPDIFRSDEYRARHDELKQQLEDREEKALSKLSDRAKDLGIGVMRTPSGYTIGPLIDGEFISPKKFSELPEEEQERLKENIEKVNSDLKETLGRALRWHEKLTRELKRLDREFLHLTLDERIDWLLQRYQGLGHVQEFIQSIKHEAIENADDFRAAGERGEKEGISLGKLIHSPEFTRFRVNVLVDNERAVGVPVVYEDNPIYTNLLGRIEHESQMGTLSTNFMLIQGGALHRANGGCLILDARRLLMTPFVWETLKRALRSAEIRIQPLELQMGLLSTITLEPEPIPLDVTVVLIGERWLYYLLKTYDPEFSQLFKVFADFSEDITRERDSVAAYARQMLALAKRENLRPLSKEAVARVIEQAARLAGDAKKLSLHRGQLVELLREADYFCRREESGQVGRAHVQQAIERREYRQRQLQEQLQEAIERDILMIDVAGEQVAQVNGLSIIPLGDTAFGRPARITATARLGSGKMVDIERESELGGPLHSKGVLILGAFLANRYAPSQPLSLSVSLVFEQSYGPVDGDSASLAELCALLSAIARVPLRQCYAVTGSVNQLGQVQAVGGVNEKIEGFFELCRARGLDGTQGVIIPATNIQHLMLKQEVVDAVREKKFSICAVKEVDEALVLLTGLEVGRADKRGAFPEHSFNGRVQQRLHELEETRSHLLRRELESEALPPPPVKGNGEDTPGRDRYE</sequence>
<dbReference type="EC" id="3.4.21.53" evidence="2"/>
<proteinExistence type="inferred from homology"/>
<dbReference type="InterPro" id="IPR027065">
    <property type="entry name" value="Lon_Prtase"/>
</dbReference>
<accession>A0A7W4ZAC6</accession>
<feature type="active site" evidence="2">
    <location>
        <position position="698"/>
    </location>
</feature>
<evidence type="ECO:0000313" key="7">
    <source>
        <dbReference type="Proteomes" id="UP000535937"/>
    </source>
</evidence>
<dbReference type="InterPro" id="IPR008269">
    <property type="entry name" value="Lon_proteolytic"/>
</dbReference>
<dbReference type="Pfam" id="PF05362">
    <property type="entry name" value="Lon_C"/>
    <property type="match status" value="1"/>
</dbReference>
<dbReference type="GO" id="GO:0030163">
    <property type="term" value="P:protein catabolic process"/>
    <property type="evidence" value="ECO:0007669"/>
    <property type="project" value="InterPro"/>
</dbReference>
<dbReference type="GO" id="GO:0005524">
    <property type="term" value="F:ATP binding"/>
    <property type="evidence" value="ECO:0007669"/>
    <property type="project" value="InterPro"/>
</dbReference>
<dbReference type="SUPFAM" id="SSF52540">
    <property type="entry name" value="P-loop containing nucleoside triphosphate hydrolases"/>
    <property type="match status" value="1"/>
</dbReference>
<evidence type="ECO:0000256" key="4">
    <source>
        <dbReference type="SAM" id="MobiDB-lite"/>
    </source>
</evidence>
<dbReference type="Pfam" id="PF20437">
    <property type="entry name" value="LonC_helical"/>
    <property type="match status" value="1"/>
</dbReference>
<organism evidence="6 7">
    <name type="scientific">Microbulbifer rhizosphaerae</name>
    <dbReference type="NCBI Taxonomy" id="1562603"/>
    <lineage>
        <taxon>Bacteria</taxon>
        <taxon>Pseudomonadati</taxon>
        <taxon>Pseudomonadota</taxon>
        <taxon>Gammaproteobacteria</taxon>
        <taxon>Cellvibrionales</taxon>
        <taxon>Microbulbiferaceae</taxon>
        <taxon>Microbulbifer</taxon>
    </lineage>
</organism>
<dbReference type="AlphaFoldDB" id="A0A7W4ZAC6"/>
<evidence type="ECO:0000256" key="1">
    <source>
        <dbReference type="ARBA" id="ARBA00022670"/>
    </source>
</evidence>
<dbReference type="Gene3D" id="3.40.50.300">
    <property type="entry name" value="P-loop containing nucleotide triphosphate hydrolases"/>
    <property type="match status" value="2"/>
</dbReference>
<dbReference type="InterPro" id="IPR041699">
    <property type="entry name" value="AAA_32"/>
</dbReference>
<dbReference type="InterPro" id="IPR046843">
    <property type="entry name" value="LonB_AAA-LID"/>
</dbReference>
<dbReference type="RefSeq" id="WP_183459261.1">
    <property type="nucleotide sequence ID" value="NZ_JACHWZ010000008.1"/>
</dbReference>
<evidence type="ECO:0000256" key="3">
    <source>
        <dbReference type="SAM" id="Coils"/>
    </source>
</evidence>
<keyword evidence="1 2" id="KW-0645">Protease</keyword>
<dbReference type="InterPro" id="IPR014721">
    <property type="entry name" value="Ribsml_uS5_D2-typ_fold_subgr"/>
</dbReference>
<evidence type="ECO:0000313" key="6">
    <source>
        <dbReference type="EMBL" id="MBB3061135.1"/>
    </source>
</evidence>
<dbReference type="PANTHER" id="PTHR10046">
    <property type="entry name" value="ATP DEPENDENT LON PROTEASE FAMILY MEMBER"/>
    <property type="match status" value="1"/>
</dbReference>
<dbReference type="PROSITE" id="PS51786">
    <property type="entry name" value="LON_PROTEOLYTIC"/>
    <property type="match status" value="1"/>
</dbReference>
<comment type="similarity">
    <text evidence="2">Belongs to the peptidase S16 family.</text>
</comment>
<dbReference type="GO" id="GO:0004252">
    <property type="term" value="F:serine-type endopeptidase activity"/>
    <property type="evidence" value="ECO:0007669"/>
    <property type="project" value="UniProtKB-UniRule"/>
</dbReference>
<dbReference type="GO" id="GO:0004176">
    <property type="term" value="F:ATP-dependent peptidase activity"/>
    <property type="evidence" value="ECO:0007669"/>
    <property type="project" value="UniProtKB-UniRule"/>
</dbReference>
<gene>
    <name evidence="6" type="ORF">FHS09_001968</name>
</gene>
<feature type="region of interest" description="Disordered" evidence="4">
    <location>
        <begin position="795"/>
        <end position="823"/>
    </location>
</feature>
<keyword evidence="3" id="KW-0175">Coiled coil</keyword>
<feature type="coiled-coil region" evidence="3">
    <location>
        <begin position="198"/>
        <end position="246"/>
    </location>
</feature>
<keyword evidence="2" id="KW-0378">Hydrolase</keyword>
<keyword evidence="2" id="KW-0720">Serine protease</keyword>
<feature type="compositionally biased region" description="Basic and acidic residues" evidence="4">
    <location>
        <begin position="812"/>
        <end position="823"/>
    </location>
</feature>
<dbReference type="InterPro" id="IPR020568">
    <property type="entry name" value="Ribosomal_Su5_D2-typ_SF"/>
</dbReference>
<dbReference type="Proteomes" id="UP000535937">
    <property type="component" value="Unassembled WGS sequence"/>
</dbReference>
<dbReference type="Gene3D" id="3.30.230.10">
    <property type="match status" value="1"/>
</dbReference>
<dbReference type="PRINTS" id="PR00830">
    <property type="entry name" value="ENDOLAPTASE"/>
</dbReference>
<dbReference type="SUPFAM" id="SSF54211">
    <property type="entry name" value="Ribosomal protein S5 domain 2-like"/>
    <property type="match status" value="1"/>
</dbReference>
<dbReference type="Pfam" id="PF13654">
    <property type="entry name" value="AAA_32"/>
    <property type="match status" value="1"/>
</dbReference>
<dbReference type="InterPro" id="IPR027417">
    <property type="entry name" value="P-loop_NTPase"/>
</dbReference>
<protein>
    <recommendedName>
        <fullName evidence="2">endopeptidase La</fullName>
        <ecNumber evidence="2">3.4.21.53</ecNumber>
    </recommendedName>
</protein>
<dbReference type="EMBL" id="JACHWZ010000008">
    <property type="protein sequence ID" value="MBB3061135.1"/>
    <property type="molecule type" value="Genomic_DNA"/>
</dbReference>
<evidence type="ECO:0000259" key="5">
    <source>
        <dbReference type="PROSITE" id="PS51786"/>
    </source>
</evidence>